<proteinExistence type="inferred from homology"/>
<gene>
    <name evidence="10" type="ORF">TRUGW13939_09661</name>
</gene>
<dbReference type="GO" id="GO:0004430">
    <property type="term" value="F:1-phosphatidylinositol 4-kinase activity"/>
    <property type="evidence" value="ECO:0007669"/>
    <property type="project" value="UniProtKB-EC"/>
</dbReference>
<evidence type="ECO:0000313" key="11">
    <source>
        <dbReference type="Proteomes" id="UP000509510"/>
    </source>
</evidence>
<dbReference type="GeneID" id="55997144"/>
<dbReference type="SUPFAM" id="SSF48371">
    <property type="entry name" value="ARM repeat"/>
    <property type="match status" value="2"/>
</dbReference>
<dbReference type="GO" id="GO:0005524">
    <property type="term" value="F:ATP binding"/>
    <property type="evidence" value="ECO:0007669"/>
    <property type="project" value="UniProtKB-KW"/>
</dbReference>
<name>A0A7H8R7Z2_TALRU</name>
<dbReference type="EC" id="2.7.1.67" evidence="3"/>
<dbReference type="InterPro" id="IPR016024">
    <property type="entry name" value="ARM-type_fold"/>
</dbReference>
<evidence type="ECO:0000256" key="2">
    <source>
        <dbReference type="ARBA" id="ARBA00006209"/>
    </source>
</evidence>
<dbReference type="InterPro" id="IPR011009">
    <property type="entry name" value="Kinase-like_dom_sf"/>
</dbReference>
<keyword evidence="6" id="KW-0418">Kinase</keyword>
<evidence type="ECO:0000256" key="5">
    <source>
        <dbReference type="ARBA" id="ARBA00022741"/>
    </source>
</evidence>
<dbReference type="CDD" id="cd05167">
    <property type="entry name" value="PI4Kc_III_alpha"/>
    <property type="match status" value="1"/>
</dbReference>
<protein>
    <recommendedName>
        <fullName evidence="3">1-phosphatidylinositol 4-kinase</fullName>
        <ecNumber evidence="3">2.7.1.67</ecNumber>
    </recommendedName>
</protein>
<evidence type="ECO:0000313" key="10">
    <source>
        <dbReference type="EMBL" id="QKX62500.1"/>
    </source>
</evidence>
<dbReference type="Pfam" id="PF00454">
    <property type="entry name" value="PI3_PI4_kinase"/>
    <property type="match status" value="1"/>
</dbReference>
<keyword evidence="5" id="KW-0547">Nucleotide-binding</keyword>
<dbReference type="SMART" id="SM00146">
    <property type="entry name" value="PI3Kc"/>
    <property type="match status" value="1"/>
</dbReference>
<evidence type="ECO:0000256" key="6">
    <source>
        <dbReference type="ARBA" id="ARBA00022777"/>
    </source>
</evidence>
<evidence type="ECO:0000256" key="3">
    <source>
        <dbReference type="ARBA" id="ARBA00012169"/>
    </source>
</evidence>
<evidence type="ECO:0000256" key="7">
    <source>
        <dbReference type="ARBA" id="ARBA00022840"/>
    </source>
</evidence>
<dbReference type="Gene3D" id="1.25.40.70">
    <property type="entry name" value="Phosphatidylinositol 3-kinase, accessory domain (PIK)"/>
    <property type="match status" value="1"/>
</dbReference>
<dbReference type="InterPro" id="IPR036940">
    <property type="entry name" value="PI3/4_kinase_cat_sf"/>
</dbReference>
<dbReference type="EMBL" id="CP055902">
    <property type="protein sequence ID" value="QKX62500.1"/>
    <property type="molecule type" value="Genomic_DNA"/>
</dbReference>
<dbReference type="PROSITE" id="PS50290">
    <property type="entry name" value="PI3_4_KINASE_3"/>
    <property type="match status" value="1"/>
</dbReference>
<dbReference type="PROSITE" id="PS51545">
    <property type="entry name" value="PIK_HELICAL"/>
    <property type="match status" value="1"/>
</dbReference>
<evidence type="ECO:0000256" key="4">
    <source>
        <dbReference type="ARBA" id="ARBA00022679"/>
    </source>
</evidence>
<dbReference type="RefSeq" id="XP_035348674.1">
    <property type="nucleotide sequence ID" value="XM_035492781.1"/>
</dbReference>
<evidence type="ECO:0000259" key="8">
    <source>
        <dbReference type="PROSITE" id="PS50290"/>
    </source>
</evidence>
<reference evidence="11" key="1">
    <citation type="submission" date="2020-06" db="EMBL/GenBank/DDBJ databases">
        <title>A chromosome-scale genome assembly of Talaromyces rugulosus W13939.</title>
        <authorList>
            <person name="Wang B."/>
            <person name="Guo L."/>
            <person name="Ye K."/>
            <person name="Wang L."/>
        </authorList>
    </citation>
    <scope>NUCLEOTIDE SEQUENCE [LARGE SCALE GENOMIC DNA]</scope>
    <source>
        <strain evidence="11">W13939</strain>
    </source>
</reference>
<accession>A0A7H8R7Z2</accession>
<dbReference type="Pfam" id="PF00613">
    <property type="entry name" value="PI3Ka"/>
    <property type="match status" value="1"/>
</dbReference>
<dbReference type="KEGG" id="trg:TRUGW13939_09661"/>
<dbReference type="InterPro" id="IPR015433">
    <property type="entry name" value="PI3/4_kinase"/>
</dbReference>
<dbReference type="FunFam" id="1.25.40.70:FF:000011">
    <property type="entry name" value="Phosphatidylinositol 4-kinase alpha"/>
    <property type="match status" value="1"/>
</dbReference>
<feature type="domain" description="PIK helical" evidence="9">
    <location>
        <begin position="1350"/>
        <end position="1536"/>
    </location>
</feature>
<dbReference type="Proteomes" id="UP000509510">
    <property type="component" value="Chromosome V"/>
</dbReference>
<comment type="similarity">
    <text evidence="2">Belongs to the PI3/PI4-kinase family. Type III PI4K subfamily.</text>
</comment>
<dbReference type="PANTHER" id="PTHR10048">
    <property type="entry name" value="PHOSPHATIDYLINOSITOL KINASE"/>
    <property type="match status" value="1"/>
</dbReference>
<dbReference type="GO" id="GO:0046854">
    <property type="term" value="P:phosphatidylinositol phosphate biosynthetic process"/>
    <property type="evidence" value="ECO:0007669"/>
    <property type="project" value="InterPro"/>
</dbReference>
<dbReference type="SUPFAM" id="SSF56112">
    <property type="entry name" value="Protein kinase-like (PK-like)"/>
    <property type="match status" value="1"/>
</dbReference>
<dbReference type="PROSITE" id="PS00916">
    <property type="entry name" value="PI3_4_KINASE_2"/>
    <property type="match status" value="1"/>
</dbReference>
<comment type="catalytic activity">
    <reaction evidence="1">
        <text>a 1,2-diacyl-sn-glycero-3-phospho-(1D-myo-inositol) + ATP = a 1,2-diacyl-sn-glycero-3-phospho-(1D-myo-inositol 4-phosphate) + ADP + H(+)</text>
        <dbReference type="Rhea" id="RHEA:19877"/>
        <dbReference type="ChEBI" id="CHEBI:15378"/>
        <dbReference type="ChEBI" id="CHEBI:30616"/>
        <dbReference type="ChEBI" id="CHEBI:57880"/>
        <dbReference type="ChEBI" id="CHEBI:58178"/>
        <dbReference type="ChEBI" id="CHEBI:456216"/>
        <dbReference type="EC" id="2.7.1.67"/>
    </reaction>
</comment>
<dbReference type="GO" id="GO:0005886">
    <property type="term" value="C:plasma membrane"/>
    <property type="evidence" value="ECO:0007669"/>
    <property type="project" value="TreeGrafter"/>
</dbReference>
<dbReference type="GO" id="GO:0005737">
    <property type="term" value="C:cytoplasm"/>
    <property type="evidence" value="ECO:0007669"/>
    <property type="project" value="TreeGrafter"/>
</dbReference>
<dbReference type="Gene3D" id="1.10.1070.11">
    <property type="entry name" value="Phosphatidylinositol 3-/4-kinase, catalytic domain"/>
    <property type="match status" value="1"/>
</dbReference>
<keyword evidence="11" id="KW-1185">Reference proteome</keyword>
<organism evidence="10 11">
    <name type="scientific">Talaromyces rugulosus</name>
    <name type="common">Penicillium rugulosum</name>
    <dbReference type="NCBI Taxonomy" id="121627"/>
    <lineage>
        <taxon>Eukaryota</taxon>
        <taxon>Fungi</taxon>
        <taxon>Dikarya</taxon>
        <taxon>Ascomycota</taxon>
        <taxon>Pezizomycotina</taxon>
        <taxon>Eurotiomycetes</taxon>
        <taxon>Eurotiomycetidae</taxon>
        <taxon>Eurotiales</taxon>
        <taxon>Trichocomaceae</taxon>
        <taxon>Talaromyces</taxon>
        <taxon>Talaromyces sect. Islandici</taxon>
    </lineage>
</organism>
<dbReference type="OrthoDB" id="10264149at2759"/>
<dbReference type="PANTHER" id="PTHR10048:SF15">
    <property type="entry name" value="PHOSPHATIDYLINOSITOL 4-KINASE ALPHA"/>
    <property type="match status" value="1"/>
</dbReference>
<keyword evidence="4" id="KW-0808">Transferase</keyword>
<dbReference type="InterPro" id="IPR000403">
    <property type="entry name" value="PI3/4_kinase_cat_dom"/>
</dbReference>
<keyword evidence="7" id="KW-0067">ATP-binding</keyword>
<dbReference type="InterPro" id="IPR042236">
    <property type="entry name" value="PI3K_accessory_sf"/>
</dbReference>
<dbReference type="InterPro" id="IPR018936">
    <property type="entry name" value="PI3/4_kinase_CS"/>
</dbReference>
<feature type="domain" description="PI3K/PI4K catalytic" evidence="8">
    <location>
        <begin position="1609"/>
        <end position="1933"/>
    </location>
</feature>
<dbReference type="SMART" id="SM00145">
    <property type="entry name" value="PI3Ka"/>
    <property type="match status" value="1"/>
</dbReference>
<dbReference type="InterPro" id="IPR001263">
    <property type="entry name" value="PI3K_accessory_dom"/>
</dbReference>
<dbReference type="GO" id="GO:0048015">
    <property type="term" value="P:phosphatidylinositol-mediated signaling"/>
    <property type="evidence" value="ECO:0007669"/>
    <property type="project" value="TreeGrafter"/>
</dbReference>
<dbReference type="PROSITE" id="PS00915">
    <property type="entry name" value="PI3_4_KINASE_1"/>
    <property type="match status" value="1"/>
</dbReference>
<dbReference type="FunFam" id="3.30.1010.10:FF:000014">
    <property type="entry name" value="Phosphatidylinositol 4-kinase STT4"/>
    <property type="match status" value="1"/>
</dbReference>
<dbReference type="Pfam" id="PF19274">
    <property type="entry name" value="PI4K_N"/>
    <property type="match status" value="1"/>
</dbReference>
<sequence>MDASTTNIRRAAFERLAAFDAANPGQGDKGRNVAPLLSEYRPKSLLNGVLKGQPPVSQVPMTIRELEILLALAKSSPNVTQQDHALRLVSQLAEYLPESHSQVFQASPLLLDVESSPWEELTRSLTEALLSLTSNHASVRESANKAIIEYFSNYTHVIRGARLESTEILILTVSLVGFMEGASRSTHVWTATEKSGIIQYLQDILSEGFLVAVETAASKLRNQSISDSSLREWRKYSRRYASQGRPLGSMLLQQAFTHFIKSCTTTTVLGSPNLDDNALFNKYNSGYARAANYHDEDESSLVQSLTGIIADEVQFLQDGADYLQIGSPWQQGLAFSTKASTLVAFLNCTILDPDAADTDLLLSWLEDTVTDTAQMANSDLATTVLGITAATARLYPAHASNLSQSLLKFIVQGNTNASVASVAADCLTKVLNILSQDSVITTLYSLGNALSPAAVNDDRSGQLPVEAHENNSTLDTYYSNAESVISLPGNSEEETAVTHRNVIHTIVNIAVGCADENLTALAQSMLLQKIGKINIIVDAYIIQETAKLVLASRHTEFQLLLKFYARLYQEGTLRGHSIIVDAVHNARLYISCSLSKSPSHFRIYLVHLLERIISKGDVTDIEHHKQKDVSLTPNDITPFLKPLGLLLSWESETTGQLNDVSYYYDEDTAALFRDAWFNIAVHGISFKSEIGKRYRDELRAIAAKSPSLVPENRAEILESDVELNIILRRAVTPQRTTEQKKSLSDELPERESDVKRLSYQQVIFLNASLLIETLRASRGDCNKVLLYFLDPTLNSSEMGNCMAAIADKVVTTYLSITLTGKVEDFSAPNLSNQLAEIFVYCCHRIHRVQEVALSCASKIISTSPSSLCDRKSLFVLFDLLTIMWSSCLENELDEFGWKSTFRKGNVQVELSDNYDSRKRTLASFRVQAKNWVTIAINLAPLDVKGLLQTYLSEDEDDDESYGRISLGRSFALEMVALIPQSDLRLGAIDKYGVENINFASDFIAQYTARQEYRFSEISAKSQRTKGRSLITNGKSNSIHQPVKAIEEDLEQLSYRLSAGVEGFGDEVREVLRNASTLLCRDMEIQPTIIHFLVGIPFQIFTKESIKFGISVWLGVIHENPETESRILTEIAEAWERTVSRRKGIFDPFFEHPDPFFANIELLPSDKALLLRQQHKAQDILSPHFRILQFFGSHFNAIRLGNPHSQRIFSRMIHRTLVGLKHTSSHPLAREVHFHIILLALKIIQYSTVQSDKYKWKLKDLTLSAALGWFRLPPRWSLGGNRLQMKAEDRLLGDVETSLKNLANLGSTNVGPRKSLKSKQELLQILIENERMRLRVWLFPLEQDRKSYISTFGGKSQPEAVGSLLRIAWNEDPSLALQIACRFPSQKIRNDVRWLLLNFPEKAMDVPESLEVMLGLSLPSDISFQLKYLLYWTPVAPIEALTYFLPAYGNHPFILQYAMRALESHSIDVRFYFVPQLVQALRYDAMGYVERYIYESAKLSQLFAHQVIWNMKANAYKDEDSQIPDSIKPTLDSFMDRLISSFSTEERDFYEREFSFFNEITGISGKLRPFIKKSKPEKKQKIEEELRKIKVEVGVYLPSNPDGVVVGIDRKSGKPLQSHAKAPYMATFRIQKNKAIENPTLDQHLLEEEDAATPTTPTSTEEACETYEVWQSAIFKVGDDCRQDVLALQLIAAFRNVFNSVGLDVWVFPYRVTATAPGCGVIDVLPNSISRDMLGREAVNGLYDYFVSKYGGEESTRFQEARTNFVKSMASYSVISYLLQFKDRHNGNIMIDDAGHIIHIDFGFCFDIAPGGVRFERSPFKLTSEMVAVMGGGQHVANGNSSSGLHLPGTHSHDPTSTQAFRWFESLSVKAFLASRPHANKFIQIVTMMLDSGLPCFKPETIKNFRDRFVLEKSEREAADYMRELVRKSYLSFSTKGYDQFQLMTNGIPY</sequence>
<evidence type="ECO:0000256" key="1">
    <source>
        <dbReference type="ARBA" id="ARBA00001686"/>
    </source>
</evidence>
<dbReference type="InterPro" id="IPR045495">
    <property type="entry name" value="PI4K_N"/>
</dbReference>
<dbReference type="Gene3D" id="3.30.1010.10">
    <property type="entry name" value="Phosphatidylinositol 3-kinase Catalytic Subunit, Chain A, domain 4"/>
    <property type="match status" value="1"/>
</dbReference>
<evidence type="ECO:0000259" key="9">
    <source>
        <dbReference type="PROSITE" id="PS51545"/>
    </source>
</evidence>
<dbReference type="FunFam" id="1.10.1070.11:FF:000022">
    <property type="entry name" value="Phosphatidylinositol 4-kinase stt4"/>
    <property type="match status" value="1"/>
</dbReference>